<gene>
    <name evidence="1" type="ORF">SCF082_LOCUS1783</name>
</gene>
<name>A0ABP0HGP7_9DINO</name>
<evidence type="ECO:0000313" key="1">
    <source>
        <dbReference type="EMBL" id="CAK8989371.1"/>
    </source>
</evidence>
<reference evidence="1 2" key="1">
    <citation type="submission" date="2024-02" db="EMBL/GenBank/DDBJ databases">
        <authorList>
            <person name="Chen Y."/>
            <person name="Shah S."/>
            <person name="Dougan E. K."/>
            <person name="Thang M."/>
            <person name="Chan C."/>
        </authorList>
    </citation>
    <scope>NUCLEOTIDE SEQUENCE [LARGE SCALE GENOMIC DNA]</scope>
</reference>
<keyword evidence="2" id="KW-1185">Reference proteome</keyword>
<accession>A0ABP0HGP7</accession>
<dbReference type="EMBL" id="CAXAMM010000880">
    <property type="protein sequence ID" value="CAK8989371.1"/>
    <property type="molecule type" value="Genomic_DNA"/>
</dbReference>
<protein>
    <submittedName>
        <fullName evidence="1">Uncharacterized protein</fullName>
    </submittedName>
</protein>
<feature type="non-terminal residue" evidence="1">
    <location>
        <position position="65"/>
    </location>
</feature>
<feature type="non-terminal residue" evidence="1">
    <location>
        <position position="1"/>
    </location>
</feature>
<organism evidence="1 2">
    <name type="scientific">Durusdinium trenchii</name>
    <dbReference type="NCBI Taxonomy" id="1381693"/>
    <lineage>
        <taxon>Eukaryota</taxon>
        <taxon>Sar</taxon>
        <taxon>Alveolata</taxon>
        <taxon>Dinophyceae</taxon>
        <taxon>Suessiales</taxon>
        <taxon>Symbiodiniaceae</taxon>
        <taxon>Durusdinium</taxon>
    </lineage>
</organism>
<proteinExistence type="predicted"/>
<evidence type="ECO:0000313" key="2">
    <source>
        <dbReference type="Proteomes" id="UP001642464"/>
    </source>
</evidence>
<sequence length="65" mass="6848">SPALVALPPPEPPAPEPPTVPVAEMHVVVAMAVALEERLRSLELQAHGVCSDRDDLQSSAELAEL</sequence>
<dbReference type="Proteomes" id="UP001642464">
    <property type="component" value="Unassembled WGS sequence"/>
</dbReference>
<comment type="caution">
    <text evidence="1">The sequence shown here is derived from an EMBL/GenBank/DDBJ whole genome shotgun (WGS) entry which is preliminary data.</text>
</comment>